<evidence type="ECO:0000313" key="1">
    <source>
        <dbReference type="Proteomes" id="UP000694863"/>
    </source>
</evidence>
<keyword evidence="1" id="KW-1185">Reference proteome</keyword>
<name>A0AC55DRW9_ECHTE</name>
<sequence>MSDSDEPDEGLEGLESPVGAGSEESVGGPGPVAEDPEEALAEAAATGQEQSNQELNRREESAIGPVAGEAVRLGEQALVVYEPQFPIVDFRFMFEGLIRSLLHRIYYNDHILIRSRGRVFLYPRQGTPSDSHSMSVLSARPSQGLDLSLVNRSPQLPDRDFSCTLGLRIDLPLAAQRLLLPGSLTSGLGLGLTLPLAGRSPLLPELLELPLNMPAVRAIEAARPALMGIESMPADLSKALASSKPTDQAAASQDKRAEVSSAISERNSRGSGAQQENLEEEETPEMTQYQPDNSDEETQKAEDEEEKKAGDKERENKEQEPETDLDPEEGSPRNVRGEK</sequence>
<protein>
    <submittedName>
        <fullName evidence="2">Cancer/testis antigen family 47 member A11</fullName>
    </submittedName>
</protein>
<dbReference type="RefSeq" id="XP_045154491.1">
    <property type="nucleotide sequence ID" value="XM_045298556.1"/>
</dbReference>
<accession>A0AC55DRW9</accession>
<evidence type="ECO:0000313" key="2">
    <source>
        <dbReference type="RefSeq" id="XP_045154491.1"/>
    </source>
</evidence>
<organism evidence="1 2">
    <name type="scientific">Echinops telfairi</name>
    <name type="common">Lesser hedgehog tenrec</name>
    <dbReference type="NCBI Taxonomy" id="9371"/>
    <lineage>
        <taxon>Eukaryota</taxon>
        <taxon>Metazoa</taxon>
        <taxon>Chordata</taxon>
        <taxon>Craniata</taxon>
        <taxon>Vertebrata</taxon>
        <taxon>Euteleostomi</taxon>
        <taxon>Mammalia</taxon>
        <taxon>Eutheria</taxon>
        <taxon>Afrotheria</taxon>
        <taxon>Tenrecidae</taxon>
        <taxon>Tenrecinae</taxon>
        <taxon>Echinops</taxon>
    </lineage>
</organism>
<dbReference type="Proteomes" id="UP000694863">
    <property type="component" value="Unplaced"/>
</dbReference>
<reference evidence="2" key="1">
    <citation type="submission" date="2025-08" db="UniProtKB">
        <authorList>
            <consortium name="RefSeq"/>
        </authorList>
    </citation>
    <scope>IDENTIFICATION</scope>
</reference>
<proteinExistence type="predicted"/>
<gene>
    <name evidence="2" type="primary">LOC123522641</name>
</gene>